<proteinExistence type="predicted"/>
<keyword evidence="2" id="KW-1185">Reference proteome</keyword>
<dbReference type="Proteomes" id="UP000249016">
    <property type="component" value="Unassembled WGS sequence"/>
</dbReference>
<sequence>MPGLVDGTLATLAANSVLRVDMGSLLAAGSGINITYSSTNTTGPLQVLVSSSATSGYTNIAQLPGSTSPTTYFLTLPVGAQYIQLVSSVTPYSVDAVTRSIYQCVTPISTSCPAGQVSTSYQNGAQSANGAGGTVSNAPNATGTPDGTVAALSAASSLTLTLASTTIAAGTPLYVSYSSTNVTAPLQVLVATSAAGPYVNIGQLPGSTSQVTNQIILPLNARYVQLTTTGTAFSVDAVTYPIYTCVTLPNPSCPPGQRSVSFDVGTQSAGTFTGTVSNGTNMTGTPDGAVGTLAVNSASRWTWVRP</sequence>
<accession>A0A327NG37</accession>
<comment type="caution">
    <text evidence="1">The sequence shown here is derived from an EMBL/GenBank/DDBJ whole genome shotgun (WGS) entry which is preliminary data.</text>
</comment>
<evidence type="ECO:0000313" key="1">
    <source>
        <dbReference type="EMBL" id="RAI73763.1"/>
    </source>
</evidence>
<evidence type="ECO:0000313" key="2">
    <source>
        <dbReference type="Proteomes" id="UP000249016"/>
    </source>
</evidence>
<protein>
    <submittedName>
        <fullName evidence="1">Uncharacterized protein</fullName>
    </submittedName>
</protein>
<reference evidence="1 2" key="1">
    <citation type="submission" date="2018-06" db="EMBL/GenBank/DDBJ databases">
        <title>Spirosoma sp. HMF3257 Genome sequencing and assembly.</title>
        <authorList>
            <person name="Kang H."/>
            <person name="Cha I."/>
            <person name="Kim H."/>
            <person name="Kang J."/>
            <person name="Joh K."/>
        </authorList>
    </citation>
    <scope>NUCLEOTIDE SEQUENCE [LARGE SCALE GENOMIC DNA]</scope>
    <source>
        <strain evidence="1 2">HMF3257</strain>
    </source>
</reference>
<organism evidence="1 2">
    <name type="scientific">Spirosoma telluris</name>
    <dbReference type="NCBI Taxonomy" id="2183553"/>
    <lineage>
        <taxon>Bacteria</taxon>
        <taxon>Pseudomonadati</taxon>
        <taxon>Bacteroidota</taxon>
        <taxon>Cytophagia</taxon>
        <taxon>Cytophagales</taxon>
        <taxon>Cytophagaceae</taxon>
        <taxon>Spirosoma</taxon>
    </lineage>
</organism>
<dbReference type="AlphaFoldDB" id="A0A327NG37"/>
<dbReference type="RefSeq" id="WP_111340638.1">
    <property type="nucleotide sequence ID" value="NZ_QLII01000001.1"/>
</dbReference>
<name>A0A327NG37_9BACT</name>
<dbReference type="EMBL" id="QLII01000001">
    <property type="protein sequence ID" value="RAI73763.1"/>
    <property type="molecule type" value="Genomic_DNA"/>
</dbReference>
<gene>
    <name evidence="1" type="ORF">HMF3257_03945</name>
</gene>